<proteinExistence type="predicted"/>
<dbReference type="InterPro" id="IPR010260">
    <property type="entry name" value="AlpA"/>
</dbReference>
<dbReference type="Pfam" id="PF05930">
    <property type="entry name" value="Phage_AlpA"/>
    <property type="match status" value="1"/>
</dbReference>
<dbReference type="EMBL" id="CP031641">
    <property type="protein sequence ID" value="AXO90073.1"/>
    <property type="molecule type" value="Genomic_DNA"/>
</dbReference>
<sequence length="78" mass="9003">MPIVNGSDRVLRLKQVQERTGLGRSTIYDRLNPRSSRFDDSFPRPFKLGLSAVGWLESSVDEWIALRASEVVLYQERH</sequence>
<evidence type="ECO:0000313" key="1">
    <source>
        <dbReference type="EMBL" id="AXO90073.1"/>
    </source>
</evidence>
<gene>
    <name evidence="1" type="ORF">DZC75_19460</name>
</gene>
<dbReference type="PANTHER" id="PTHR36154">
    <property type="entry name" value="DNA-BINDING TRANSCRIPTIONAL ACTIVATOR ALPA"/>
    <property type="match status" value="1"/>
</dbReference>
<reference evidence="1 2" key="1">
    <citation type="submission" date="2018-08" db="EMBL/GenBank/DDBJ databases">
        <authorList>
            <person name="Lee Y."/>
            <person name="Kakembo D."/>
        </authorList>
    </citation>
    <scope>NUCLEOTIDE SEQUENCE [LARGE SCALE GENOMIC DNA]</scope>
    <source>
        <strain evidence="1 2">JBCS1880</strain>
    </source>
</reference>
<keyword evidence="2" id="KW-1185">Reference proteome</keyword>
<dbReference type="AlphaFoldDB" id="A0AAI8PBL5"/>
<organism evidence="1 2">
    <name type="scientific">Pseudomonas parafulva</name>
    <dbReference type="NCBI Taxonomy" id="157782"/>
    <lineage>
        <taxon>Bacteria</taxon>
        <taxon>Pseudomonadati</taxon>
        <taxon>Pseudomonadota</taxon>
        <taxon>Gammaproteobacteria</taxon>
        <taxon>Pseudomonadales</taxon>
        <taxon>Pseudomonadaceae</taxon>
        <taxon>Pseudomonas</taxon>
    </lineage>
</organism>
<dbReference type="Proteomes" id="UP000258127">
    <property type="component" value="Chromosome"/>
</dbReference>
<name>A0AAI8PBL5_9PSED</name>
<protein>
    <submittedName>
        <fullName evidence="1">AlpA family transcriptional regulator</fullName>
    </submittedName>
</protein>
<dbReference type="InterPro" id="IPR052931">
    <property type="entry name" value="Prophage_regulatory_activator"/>
</dbReference>
<dbReference type="PANTHER" id="PTHR36154:SF1">
    <property type="entry name" value="DNA-BINDING TRANSCRIPTIONAL ACTIVATOR ALPA"/>
    <property type="match status" value="1"/>
</dbReference>
<dbReference type="Gene3D" id="1.10.238.160">
    <property type="match status" value="1"/>
</dbReference>
<evidence type="ECO:0000313" key="2">
    <source>
        <dbReference type="Proteomes" id="UP000258127"/>
    </source>
</evidence>
<accession>A0AAI8PBL5</accession>